<protein>
    <submittedName>
        <fullName evidence="1">Uncharacterized protein</fullName>
    </submittedName>
</protein>
<sequence>MWFWMYILVYLVIKILRELKLPDPVSCLKKEMKGHLFVRTILVLLLKLFI</sequence>
<reference evidence="2" key="1">
    <citation type="journal article" date="2020" name="Nat. Commun.">
        <title>Genome sequence of the cluster root forming white lupin.</title>
        <authorList>
            <person name="Hufnagel B."/>
            <person name="Marques A."/>
            <person name="Soriano A."/>
            <person name="Marques L."/>
            <person name="Divol F."/>
            <person name="Doumas P."/>
            <person name="Sallet E."/>
            <person name="Mancinotti D."/>
            <person name="Carrere S."/>
            <person name="Marande W."/>
            <person name="Arribat S."/>
            <person name="Keller J."/>
            <person name="Huneau C."/>
            <person name="Blein T."/>
            <person name="Aime D."/>
            <person name="Laguerre M."/>
            <person name="Taylor J."/>
            <person name="Schubert V."/>
            <person name="Nelson M."/>
            <person name="Geu-Flores F."/>
            <person name="Crespi M."/>
            <person name="Gallardo-Guerrero K."/>
            <person name="Delaux P.-M."/>
            <person name="Salse J."/>
            <person name="Berges H."/>
            <person name="Guyot R."/>
            <person name="Gouzy J."/>
            <person name="Peret B."/>
        </authorList>
    </citation>
    <scope>NUCLEOTIDE SEQUENCE [LARGE SCALE GENOMIC DNA]</scope>
    <source>
        <strain evidence="2">cv. Amiga</strain>
    </source>
</reference>
<name>A0A6A4NC34_LUPAL</name>
<proteinExistence type="predicted"/>
<dbReference type="Proteomes" id="UP000447434">
    <property type="component" value="Chromosome 24"/>
</dbReference>
<dbReference type="EMBL" id="WOCE01000024">
    <property type="protein sequence ID" value="KAE9586261.1"/>
    <property type="molecule type" value="Genomic_DNA"/>
</dbReference>
<accession>A0A6A4NC34</accession>
<gene>
    <name evidence="1" type="ORF">Lalb_Chr24g0399951</name>
</gene>
<evidence type="ECO:0000313" key="1">
    <source>
        <dbReference type="EMBL" id="KAE9586261.1"/>
    </source>
</evidence>
<comment type="caution">
    <text evidence="1">The sequence shown here is derived from an EMBL/GenBank/DDBJ whole genome shotgun (WGS) entry which is preliminary data.</text>
</comment>
<evidence type="ECO:0000313" key="2">
    <source>
        <dbReference type="Proteomes" id="UP000447434"/>
    </source>
</evidence>
<organism evidence="1 2">
    <name type="scientific">Lupinus albus</name>
    <name type="common">White lupine</name>
    <name type="synonym">Lupinus termis</name>
    <dbReference type="NCBI Taxonomy" id="3870"/>
    <lineage>
        <taxon>Eukaryota</taxon>
        <taxon>Viridiplantae</taxon>
        <taxon>Streptophyta</taxon>
        <taxon>Embryophyta</taxon>
        <taxon>Tracheophyta</taxon>
        <taxon>Spermatophyta</taxon>
        <taxon>Magnoliopsida</taxon>
        <taxon>eudicotyledons</taxon>
        <taxon>Gunneridae</taxon>
        <taxon>Pentapetalae</taxon>
        <taxon>rosids</taxon>
        <taxon>fabids</taxon>
        <taxon>Fabales</taxon>
        <taxon>Fabaceae</taxon>
        <taxon>Papilionoideae</taxon>
        <taxon>50 kb inversion clade</taxon>
        <taxon>genistoids sensu lato</taxon>
        <taxon>core genistoids</taxon>
        <taxon>Genisteae</taxon>
        <taxon>Lupinus</taxon>
    </lineage>
</organism>
<keyword evidence="2" id="KW-1185">Reference proteome</keyword>
<dbReference type="AlphaFoldDB" id="A0A6A4NC34"/>